<dbReference type="RefSeq" id="WP_054278212.1">
    <property type="nucleotide sequence ID" value="NZ_LHQM01000005.1"/>
</dbReference>
<evidence type="ECO:0000313" key="3">
    <source>
        <dbReference type="Proteomes" id="UP000049578"/>
    </source>
</evidence>
<evidence type="ECO:0000256" key="1">
    <source>
        <dbReference type="SAM" id="Phobius"/>
    </source>
</evidence>
<protein>
    <recommendedName>
        <fullName evidence="4">Phage protein</fullName>
    </recommendedName>
</protein>
<reference evidence="2 3" key="1">
    <citation type="submission" date="2015-08" db="EMBL/GenBank/DDBJ databases">
        <title>Genome sequence of Streptococcus phocae subsp. phocae ATCC 51973T isolated from liver specimen obtained from seal.</title>
        <authorList>
            <person name="Avendano-Herrera R."/>
        </authorList>
    </citation>
    <scope>NUCLEOTIDE SEQUENCE [LARGE SCALE GENOMIC DNA]</scope>
    <source>
        <strain evidence="2 3">ATCC 51973</strain>
    </source>
</reference>
<comment type="caution">
    <text evidence="2">The sequence shown here is derived from an EMBL/GenBank/DDBJ whole genome shotgun (WGS) entry which is preliminary data.</text>
</comment>
<organism evidence="2 3">
    <name type="scientific">Streptococcus phocae</name>
    <dbReference type="NCBI Taxonomy" id="119224"/>
    <lineage>
        <taxon>Bacteria</taxon>
        <taxon>Bacillati</taxon>
        <taxon>Bacillota</taxon>
        <taxon>Bacilli</taxon>
        <taxon>Lactobacillales</taxon>
        <taxon>Streptococcaceae</taxon>
        <taxon>Streptococcus</taxon>
    </lineage>
</organism>
<keyword evidence="1" id="KW-0472">Membrane</keyword>
<name>A0A0P6S779_9STRE</name>
<keyword evidence="1" id="KW-0812">Transmembrane</keyword>
<dbReference type="AlphaFoldDB" id="A0A0P6S779"/>
<dbReference type="Pfam" id="PF07116">
    <property type="entry name" value="DUF1372"/>
    <property type="match status" value="1"/>
</dbReference>
<accession>A0A0P6S779</accession>
<sequence>MKIKNVFKKIGDCIVLINLTIVPAFMVYQINKTNQKLAILEEKISKLPVRYTADSVGGVGYISAKDGNEITVPGYGKFLLNDAEAEVFHVGDKVPSYVLKRGD</sequence>
<dbReference type="InterPro" id="IPR010779">
    <property type="entry name" value="DUF1372"/>
</dbReference>
<keyword evidence="3" id="KW-1185">Reference proteome</keyword>
<gene>
    <name evidence="2" type="ORF">AKK44_01555</name>
</gene>
<dbReference type="STRING" id="119224.AKK44_01555"/>
<dbReference type="Proteomes" id="UP000049578">
    <property type="component" value="Unassembled WGS sequence"/>
</dbReference>
<proteinExistence type="predicted"/>
<keyword evidence="1" id="KW-1133">Transmembrane helix</keyword>
<feature type="transmembrane region" description="Helical" evidence="1">
    <location>
        <begin position="12"/>
        <end position="30"/>
    </location>
</feature>
<evidence type="ECO:0000313" key="2">
    <source>
        <dbReference type="EMBL" id="KPJ23092.1"/>
    </source>
</evidence>
<dbReference type="PATRIC" id="fig|119224.3.peg.1442"/>
<evidence type="ECO:0008006" key="4">
    <source>
        <dbReference type="Google" id="ProtNLM"/>
    </source>
</evidence>
<dbReference type="EMBL" id="LHQM01000005">
    <property type="protein sequence ID" value="KPJ23092.1"/>
    <property type="molecule type" value="Genomic_DNA"/>
</dbReference>